<feature type="transmembrane region" description="Helical" evidence="1">
    <location>
        <begin position="98"/>
        <end position="116"/>
    </location>
</feature>
<keyword evidence="4" id="KW-1185">Reference proteome</keyword>
<feature type="transmembrane region" description="Helical" evidence="1">
    <location>
        <begin position="208"/>
        <end position="224"/>
    </location>
</feature>
<feature type="transmembrane region" description="Helical" evidence="1">
    <location>
        <begin position="287"/>
        <end position="305"/>
    </location>
</feature>
<dbReference type="AlphaFoldDB" id="A0A5D3ECK9"/>
<dbReference type="RefSeq" id="WP_027325863.1">
    <property type="nucleotide sequence ID" value="NZ_CAMBON010000066.1"/>
</dbReference>
<feature type="transmembrane region" description="Helical" evidence="1">
    <location>
        <begin position="311"/>
        <end position="329"/>
    </location>
</feature>
<protein>
    <submittedName>
        <fullName evidence="3">DUF5009 domain-containing protein</fullName>
    </submittedName>
</protein>
<organism evidence="3 4">
    <name type="scientific">Bacteroides pyogenes</name>
    <dbReference type="NCBI Taxonomy" id="310300"/>
    <lineage>
        <taxon>Bacteria</taxon>
        <taxon>Pseudomonadati</taxon>
        <taxon>Bacteroidota</taxon>
        <taxon>Bacteroidia</taxon>
        <taxon>Bacteroidales</taxon>
        <taxon>Bacteroidaceae</taxon>
        <taxon>Bacteroides</taxon>
    </lineage>
</organism>
<proteinExistence type="predicted"/>
<name>A0A5D3ECK9_9BACE</name>
<keyword evidence="1" id="KW-0812">Transmembrane</keyword>
<reference evidence="3 4" key="1">
    <citation type="submission" date="2019-07" db="EMBL/GenBank/DDBJ databases">
        <title>Draft Genome Sequences of Bacteroides pyogenes Strains Isolated from the Uterus Holstein Dairy Cows with Metritis.</title>
        <authorList>
            <person name="Cunha F."/>
            <person name="Galvao K.N."/>
            <person name="Jeon S.J."/>
            <person name="Jeong K.C."/>
        </authorList>
    </citation>
    <scope>NUCLEOTIDE SEQUENCE [LARGE SCALE GENOMIC DNA]</scope>
    <source>
        <strain evidence="3 4">KG-31</strain>
    </source>
</reference>
<comment type="caution">
    <text evidence="3">The sequence shown here is derived from an EMBL/GenBank/DDBJ whole genome shotgun (WGS) entry which is preliminary data.</text>
</comment>
<feature type="transmembrane region" description="Helical" evidence="1">
    <location>
        <begin position="51"/>
        <end position="77"/>
    </location>
</feature>
<evidence type="ECO:0000313" key="3">
    <source>
        <dbReference type="EMBL" id="TYK33301.1"/>
    </source>
</evidence>
<keyword evidence="1" id="KW-0472">Membrane</keyword>
<dbReference type="Pfam" id="PF16401">
    <property type="entry name" value="DUF5009"/>
    <property type="match status" value="1"/>
</dbReference>
<dbReference type="EMBL" id="VKLW01000017">
    <property type="protein sequence ID" value="TYK33301.1"/>
    <property type="molecule type" value="Genomic_DNA"/>
</dbReference>
<feature type="transmembrane region" description="Helical" evidence="1">
    <location>
        <begin position="371"/>
        <end position="390"/>
    </location>
</feature>
<feature type="transmembrane region" description="Helical" evidence="1">
    <location>
        <begin position="244"/>
        <end position="266"/>
    </location>
</feature>
<sequence length="471" mass="54569">MNRLRASSLDAFRGYAILTMVLSANIAWGILPGWMYHAQVGPRSNFVFDGSVYGITWVDLVFPFFLFAMGAAFPFSIGNKYKNGISRWKIAYDCIVRGFRLTFFAVFIQHIYPYVLSSPQDARSWCIALFGFALMFPMFMRFPFQMPEYVRKLIKVSAYCIGIALLLNVTYANEREFSLSYSNIIILVLANMAVFGSLLYLITINKTWLRIAMFPFIMGIFLGSENEQSWNFSIMNFSPFPWMYQFTYLKYLFIVIPGTIAGEYLYEWLKSSPEIVKTAMSKDEHKRMPWILLCSAGIILLNLYGLYTRHLLFNLLFTSILLYILYILLQIEGKNADYWYKLWRVGAYLLLLGLFWEAYEGGIRKDPSTYSYYFLTSGLSFMAMIAFSIMCDIYSWNKIIRPLEYAGQNPMIAYVATQLVVMPLLNLSGLGKYLSYLEHDAWLGFLRGVIVTSLALLITILFTKLKCFWRT</sequence>
<evidence type="ECO:0000256" key="1">
    <source>
        <dbReference type="SAM" id="Phobius"/>
    </source>
</evidence>
<accession>A0A5D3ECK9</accession>
<dbReference type="Proteomes" id="UP000324383">
    <property type="component" value="Unassembled WGS sequence"/>
</dbReference>
<feature type="transmembrane region" description="Helical" evidence="1">
    <location>
        <begin position="179"/>
        <end position="201"/>
    </location>
</feature>
<feature type="transmembrane region" description="Helical" evidence="1">
    <location>
        <begin position="341"/>
        <end position="359"/>
    </location>
</feature>
<gene>
    <name evidence="3" type="ORF">FNJ60_08555</name>
</gene>
<dbReference type="PANTHER" id="PTHR31061:SF24">
    <property type="entry name" value="LD22376P"/>
    <property type="match status" value="1"/>
</dbReference>
<feature type="transmembrane region" description="Helical" evidence="1">
    <location>
        <begin position="122"/>
        <end position="144"/>
    </location>
</feature>
<keyword evidence="1" id="KW-1133">Transmembrane helix</keyword>
<feature type="transmembrane region" description="Helical" evidence="1">
    <location>
        <begin position="411"/>
        <end position="430"/>
    </location>
</feature>
<feature type="transmembrane region" description="Helical" evidence="1">
    <location>
        <begin position="442"/>
        <end position="462"/>
    </location>
</feature>
<feature type="transmembrane region" description="Helical" evidence="1">
    <location>
        <begin position="156"/>
        <end position="173"/>
    </location>
</feature>
<feature type="domain" description="DUF5009" evidence="2">
    <location>
        <begin position="5"/>
        <end position="265"/>
    </location>
</feature>
<dbReference type="InterPro" id="IPR032176">
    <property type="entry name" value="DUF5009"/>
</dbReference>
<evidence type="ECO:0000313" key="4">
    <source>
        <dbReference type="Proteomes" id="UP000324383"/>
    </source>
</evidence>
<feature type="transmembrane region" description="Helical" evidence="1">
    <location>
        <begin position="12"/>
        <end position="31"/>
    </location>
</feature>
<evidence type="ECO:0000259" key="2">
    <source>
        <dbReference type="Pfam" id="PF16401"/>
    </source>
</evidence>
<dbReference type="PANTHER" id="PTHR31061">
    <property type="entry name" value="LD22376P"/>
    <property type="match status" value="1"/>
</dbReference>